<keyword evidence="3 8" id="KW-0597">Phosphoprotein</keyword>
<dbReference type="RefSeq" id="WP_207975341.1">
    <property type="nucleotide sequence ID" value="NZ_JAGDEL010000002.1"/>
</dbReference>
<keyword evidence="2" id="KW-0963">Cytoplasm</keyword>
<dbReference type="EMBL" id="JAGDEL010000002">
    <property type="protein sequence ID" value="MBO1510699.1"/>
    <property type="molecule type" value="Genomic_DNA"/>
</dbReference>
<keyword evidence="6" id="KW-0238">DNA-binding</keyword>
<feature type="domain" description="HTH araC/xylS-type" evidence="9">
    <location>
        <begin position="397"/>
        <end position="494"/>
    </location>
</feature>
<evidence type="ECO:0000313" key="11">
    <source>
        <dbReference type="EMBL" id="MBO1510699.1"/>
    </source>
</evidence>
<gene>
    <name evidence="11" type="ORF">I7822_03220</name>
</gene>
<dbReference type="InterPro" id="IPR009057">
    <property type="entry name" value="Homeodomain-like_sf"/>
</dbReference>
<organism evidence="11 12">
    <name type="scientific">Metabacillus bambusae</name>
    <dbReference type="NCBI Taxonomy" id="2795218"/>
    <lineage>
        <taxon>Bacteria</taxon>
        <taxon>Bacillati</taxon>
        <taxon>Bacillota</taxon>
        <taxon>Bacilli</taxon>
        <taxon>Bacillales</taxon>
        <taxon>Bacillaceae</taxon>
        <taxon>Metabacillus</taxon>
    </lineage>
</organism>
<dbReference type="InterPro" id="IPR051552">
    <property type="entry name" value="HptR"/>
</dbReference>
<protein>
    <submittedName>
        <fullName evidence="11">Response regulator</fullName>
    </submittedName>
</protein>
<evidence type="ECO:0000256" key="7">
    <source>
        <dbReference type="ARBA" id="ARBA00023163"/>
    </source>
</evidence>
<evidence type="ECO:0000256" key="1">
    <source>
        <dbReference type="ARBA" id="ARBA00004496"/>
    </source>
</evidence>
<proteinExistence type="predicted"/>
<keyword evidence="5" id="KW-0805">Transcription regulation</keyword>
<dbReference type="Pfam" id="PF12833">
    <property type="entry name" value="HTH_18"/>
    <property type="match status" value="1"/>
</dbReference>
<feature type="modified residue" description="4-aspartylphosphate" evidence="8">
    <location>
        <position position="55"/>
    </location>
</feature>
<dbReference type="PANTHER" id="PTHR42713:SF3">
    <property type="entry name" value="TRANSCRIPTIONAL REGULATORY PROTEIN HPTR"/>
    <property type="match status" value="1"/>
</dbReference>
<dbReference type="CDD" id="cd17536">
    <property type="entry name" value="REC_YesN-like"/>
    <property type="match status" value="1"/>
</dbReference>
<dbReference type="InterPro" id="IPR001789">
    <property type="entry name" value="Sig_transdc_resp-reg_receiver"/>
</dbReference>
<dbReference type="Proteomes" id="UP000663981">
    <property type="component" value="Unassembled WGS sequence"/>
</dbReference>
<dbReference type="SMART" id="SM00342">
    <property type="entry name" value="HTH_ARAC"/>
    <property type="match status" value="1"/>
</dbReference>
<accession>A0ABS3MXX5</accession>
<comment type="caution">
    <text evidence="11">The sequence shown here is derived from an EMBL/GenBank/DDBJ whole genome shotgun (WGS) entry which is preliminary data.</text>
</comment>
<dbReference type="SMART" id="SM00448">
    <property type="entry name" value="REC"/>
    <property type="match status" value="1"/>
</dbReference>
<dbReference type="InterPro" id="IPR018062">
    <property type="entry name" value="HTH_AraC-typ_CS"/>
</dbReference>
<reference evidence="11 12" key="1">
    <citation type="submission" date="2021-03" db="EMBL/GenBank/DDBJ databases">
        <title>Whole genome sequence of Metabacillus bambusae BG109.</title>
        <authorList>
            <person name="Jeong J.W."/>
        </authorList>
    </citation>
    <scope>NUCLEOTIDE SEQUENCE [LARGE SCALE GENOMIC DNA]</scope>
    <source>
        <strain evidence="11 12">BG109</strain>
    </source>
</reference>
<dbReference type="Gene3D" id="3.40.50.2300">
    <property type="match status" value="1"/>
</dbReference>
<sequence>MLKAAVFDDEFIVTEGLKKMIDWSKYGIELVGTAENGTAALSLFEECKPDIIFTDIRMPGIDGLQLVERILSRAPETQCIVFSGFNEFEYVKRAIQLGVVDYLEKPITISMIEDAINKILEKIGEQRMISSLKMKWESSQYELLQKATLDLVQVGSEVLPKWKEHFGEGSDQIIAVTVIAASSEEFLIHDNPSYRVVSIRNGSEYLHFVFHYNNDIDDLWNQLLFLPEEISYHVGSGQTYFLISDLSKSYKEALEALKYGSFLEKNGWTRYENVGSNTNLPGEALEQGEEIIFYIRTGNKQGLLQQVELFANELGAENLNREIAEREILKLVYLAMEVAKETGGDILKIKQSNYLPHVEIKEKKTKEEMLNWLCSQMEMIMNWTLDVRDTTKHAAVEKAIVYMKRNMNRDLTLQEVAEHVGMNATYFSVLFKEEMGLSYIKYVTKLRIDRAKALLKEGNKVSVVSEKVGYHSYRHFSDIFKKHTGVKPSEYKDSV</sequence>
<comment type="subcellular location">
    <subcellularLocation>
        <location evidence="1">Cytoplasm</location>
    </subcellularLocation>
</comment>
<dbReference type="Gene3D" id="1.10.10.60">
    <property type="entry name" value="Homeodomain-like"/>
    <property type="match status" value="2"/>
</dbReference>
<dbReference type="Pfam" id="PF00072">
    <property type="entry name" value="Response_reg"/>
    <property type="match status" value="1"/>
</dbReference>
<dbReference type="SUPFAM" id="SSF52172">
    <property type="entry name" value="CheY-like"/>
    <property type="match status" value="1"/>
</dbReference>
<evidence type="ECO:0000256" key="8">
    <source>
        <dbReference type="PROSITE-ProRule" id="PRU00169"/>
    </source>
</evidence>
<dbReference type="InterPro" id="IPR018060">
    <property type="entry name" value="HTH_AraC"/>
</dbReference>
<evidence type="ECO:0000256" key="5">
    <source>
        <dbReference type="ARBA" id="ARBA00023015"/>
    </source>
</evidence>
<evidence type="ECO:0000256" key="3">
    <source>
        <dbReference type="ARBA" id="ARBA00022553"/>
    </source>
</evidence>
<evidence type="ECO:0000259" key="10">
    <source>
        <dbReference type="PROSITE" id="PS50110"/>
    </source>
</evidence>
<evidence type="ECO:0000256" key="6">
    <source>
        <dbReference type="ARBA" id="ARBA00023125"/>
    </source>
</evidence>
<evidence type="ECO:0000259" key="9">
    <source>
        <dbReference type="PROSITE" id="PS01124"/>
    </source>
</evidence>
<dbReference type="PROSITE" id="PS01124">
    <property type="entry name" value="HTH_ARAC_FAMILY_2"/>
    <property type="match status" value="1"/>
</dbReference>
<feature type="domain" description="Response regulatory" evidence="10">
    <location>
        <begin position="3"/>
        <end position="120"/>
    </location>
</feature>
<dbReference type="PROSITE" id="PS00041">
    <property type="entry name" value="HTH_ARAC_FAMILY_1"/>
    <property type="match status" value="1"/>
</dbReference>
<evidence type="ECO:0000313" key="12">
    <source>
        <dbReference type="Proteomes" id="UP000663981"/>
    </source>
</evidence>
<dbReference type="SUPFAM" id="SSF46689">
    <property type="entry name" value="Homeodomain-like"/>
    <property type="match status" value="2"/>
</dbReference>
<name>A0ABS3MXX5_9BACI</name>
<dbReference type="PANTHER" id="PTHR42713">
    <property type="entry name" value="HISTIDINE KINASE-RELATED"/>
    <property type="match status" value="1"/>
</dbReference>
<dbReference type="InterPro" id="IPR011006">
    <property type="entry name" value="CheY-like_superfamily"/>
</dbReference>
<keyword evidence="4" id="KW-0902">Two-component regulatory system</keyword>
<dbReference type="PROSITE" id="PS50110">
    <property type="entry name" value="RESPONSE_REGULATORY"/>
    <property type="match status" value="1"/>
</dbReference>
<evidence type="ECO:0000256" key="2">
    <source>
        <dbReference type="ARBA" id="ARBA00022490"/>
    </source>
</evidence>
<evidence type="ECO:0000256" key="4">
    <source>
        <dbReference type="ARBA" id="ARBA00023012"/>
    </source>
</evidence>
<keyword evidence="12" id="KW-1185">Reference proteome</keyword>
<keyword evidence="7" id="KW-0804">Transcription</keyword>